<dbReference type="SUPFAM" id="SSF54236">
    <property type="entry name" value="Ubiquitin-like"/>
    <property type="match status" value="1"/>
</dbReference>
<dbReference type="InterPro" id="IPR004241">
    <property type="entry name" value="Atg8-like"/>
</dbReference>
<feature type="compositionally biased region" description="Low complexity" evidence="7">
    <location>
        <begin position="37"/>
        <end position="58"/>
    </location>
</feature>
<keyword evidence="6" id="KW-0072">Autophagy</keyword>
<dbReference type="VEuPathDB" id="TriTrypDB:TM35_000192360"/>
<evidence type="ECO:0000256" key="3">
    <source>
        <dbReference type="ARBA" id="ARBA00023136"/>
    </source>
</evidence>
<comment type="subcellular location">
    <subcellularLocation>
        <location evidence="1">Membrane</location>
    </subcellularLocation>
</comment>
<evidence type="ECO:0000256" key="5">
    <source>
        <dbReference type="PIRSR" id="PIRSR604241-50"/>
    </source>
</evidence>
<evidence type="ECO:0000256" key="7">
    <source>
        <dbReference type="SAM" id="MobiDB-lite"/>
    </source>
</evidence>
<dbReference type="PANTHER" id="PTHR10969">
    <property type="entry name" value="MICROTUBULE-ASSOCIATED PROTEINS 1A/1B LIGHT CHAIN 3-RELATED"/>
    <property type="match status" value="1"/>
</dbReference>
<evidence type="ECO:0000313" key="9">
    <source>
        <dbReference type="Proteomes" id="UP000192257"/>
    </source>
</evidence>
<evidence type="ECO:0000313" key="8">
    <source>
        <dbReference type="EMBL" id="ORC87992.1"/>
    </source>
</evidence>
<evidence type="ECO:0000256" key="6">
    <source>
        <dbReference type="RuleBase" id="RU004384"/>
    </source>
</evidence>
<organism evidence="8 9">
    <name type="scientific">Trypanosoma theileri</name>
    <dbReference type="NCBI Taxonomy" id="67003"/>
    <lineage>
        <taxon>Eukaryota</taxon>
        <taxon>Discoba</taxon>
        <taxon>Euglenozoa</taxon>
        <taxon>Kinetoplastea</taxon>
        <taxon>Metakinetoplastina</taxon>
        <taxon>Trypanosomatida</taxon>
        <taxon>Trypanosomatidae</taxon>
        <taxon>Trypanosoma</taxon>
    </lineage>
</organism>
<reference evidence="8 9" key="1">
    <citation type="submission" date="2017-03" db="EMBL/GenBank/DDBJ databases">
        <title>An alternative strategy for trypanosome survival in the mammalian bloodstream revealed through genome and transcriptome analysis of the ubiquitous bovine parasite Trypanosoma (Megatrypanum) theileri.</title>
        <authorList>
            <person name="Kelly S."/>
            <person name="Ivens A."/>
            <person name="Mott A."/>
            <person name="O'Neill E."/>
            <person name="Emms D."/>
            <person name="Macleod O."/>
            <person name="Voorheis P."/>
            <person name="Matthews J."/>
            <person name="Matthews K."/>
            <person name="Carrington M."/>
        </authorList>
    </citation>
    <scope>NUCLEOTIDE SEQUENCE [LARGE SCALE GENOMIC DNA]</scope>
    <source>
        <strain evidence="8">Edinburgh</strain>
    </source>
</reference>
<dbReference type="Proteomes" id="UP000192257">
    <property type="component" value="Unassembled WGS sequence"/>
</dbReference>
<keyword evidence="4 5" id="KW-0449">Lipoprotein</keyword>
<evidence type="ECO:0000256" key="1">
    <source>
        <dbReference type="ARBA" id="ARBA00004370"/>
    </source>
</evidence>
<dbReference type="GO" id="GO:0016020">
    <property type="term" value="C:membrane"/>
    <property type="evidence" value="ECO:0007669"/>
    <property type="project" value="UniProtKB-SubCell"/>
</dbReference>
<dbReference type="GeneID" id="39986514"/>
<feature type="region of interest" description="Disordered" evidence="7">
    <location>
        <begin position="34"/>
        <end position="58"/>
    </location>
</feature>
<dbReference type="GO" id="GO:0006914">
    <property type="term" value="P:autophagy"/>
    <property type="evidence" value="ECO:0007669"/>
    <property type="project" value="UniProtKB-KW"/>
</dbReference>
<dbReference type="InterPro" id="IPR029071">
    <property type="entry name" value="Ubiquitin-like_domsf"/>
</dbReference>
<gene>
    <name evidence="8" type="ORF">TM35_000192360</name>
</gene>
<sequence length="156" mass="17855">MARRYLYQCRNSFEDRKKESTSIRQRYPHHIPLVCEPAPGNNNHPGNGISSSSSSSSSSPCAVVDALLHRRKVLRELDYSKFLLPEDASIQQLLVLLRRRLLLESEQALFLFLDDNMPPSSACMGDLYTQKKDPDGFLYLTYGIESTFGGNREWRQ</sequence>
<comment type="similarity">
    <text evidence="2 6">Belongs to the ATG8 family.</text>
</comment>
<dbReference type="OrthoDB" id="6738456at2759"/>
<evidence type="ECO:0000256" key="2">
    <source>
        <dbReference type="ARBA" id="ARBA00007293"/>
    </source>
</evidence>
<dbReference type="STRING" id="67003.A0A1X0NTH8"/>
<protein>
    <recommendedName>
        <fullName evidence="6">Autophagy-related protein</fullName>
    </recommendedName>
</protein>
<comment type="caution">
    <text evidence="8">The sequence shown here is derived from an EMBL/GenBank/DDBJ whole genome shotgun (WGS) entry which is preliminary data.</text>
</comment>
<feature type="lipid moiety-binding region" description="Phosphatidylserine amidated glycine; alternate" evidence="5">
    <location>
        <position position="149"/>
    </location>
</feature>
<accession>A0A1X0NTH8</accession>
<dbReference type="RefSeq" id="XP_028882058.1">
    <property type="nucleotide sequence ID" value="XM_029026734.1"/>
</dbReference>
<dbReference type="EMBL" id="NBCO01000019">
    <property type="protein sequence ID" value="ORC87992.1"/>
    <property type="molecule type" value="Genomic_DNA"/>
</dbReference>
<keyword evidence="9" id="KW-1185">Reference proteome</keyword>
<dbReference type="Pfam" id="PF02991">
    <property type="entry name" value="ATG8"/>
    <property type="match status" value="1"/>
</dbReference>
<proteinExistence type="inferred from homology"/>
<evidence type="ECO:0000256" key="4">
    <source>
        <dbReference type="ARBA" id="ARBA00023288"/>
    </source>
</evidence>
<name>A0A1X0NTH8_9TRYP</name>
<keyword evidence="3" id="KW-0472">Membrane</keyword>
<dbReference type="AlphaFoldDB" id="A0A1X0NTH8"/>
<dbReference type="Gene3D" id="3.10.20.90">
    <property type="entry name" value="Phosphatidylinositol 3-kinase Catalytic Subunit, Chain A, domain 1"/>
    <property type="match status" value="1"/>
</dbReference>